<keyword evidence="1" id="KW-0472">Membrane</keyword>
<feature type="transmembrane region" description="Helical" evidence="1">
    <location>
        <begin position="63"/>
        <end position="90"/>
    </location>
</feature>
<keyword evidence="1" id="KW-0812">Transmembrane</keyword>
<evidence type="ECO:0000313" key="3">
    <source>
        <dbReference type="Proteomes" id="UP000647585"/>
    </source>
</evidence>
<organism evidence="2 3">
    <name type="scientific">Halomonas johnsoniae</name>
    <dbReference type="NCBI Taxonomy" id="502832"/>
    <lineage>
        <taxon>Bacteria</taxon>
        <taxon>Pseudomonadati</taxon>
        <taxon>Pseudomonadota</taxon>
        <taxon>Gammaproteobacteria</taxon>
        <taxon>Oceanospirillales</taxon>
        <taxon>Halomonadaceae</taxon>
        <taxon>Halomonas</taxon>
    </lineage>
</organism>
<evidence type="ECO:0000256" key="1">
    <source>
        <dbReference type="SAM" id="Phobius"/>
    </source>
</evidence>
<gene>
    <name evidence="2" type="ORF">GCM10007158_02170</name>
</gene>
<comment type="caution">
    <text evidence="2">The sequence shown here is derived from an EMBL/GenBank/DDBJ whole genome shotgun (WGS) entry which is preliminary data.</text>
</comment>
<dbReference type="EMBL" id="BMXO01000001">
    <property type="protein sequence ID" value="GGW45137.1"/>
    <property type="molecule type" value="Genomic_DNA"/>
</dbReference>
<feature type="transmembrane region" description="Helical" evidence="1">
    <location>
        <begin position="33"/>
        <end position="51"/>
    </location>
</feature>
<feature type="transmembrane region" description="Helical" evidence="1">
    <location>
        <begin position="9"/>
        <end position="27"/>
    </location>
</feature>
<reference evidence="3" key="1">
    <citation type="journal article" date="2019" name="Int. J. Syst. Evol. Microbiol.">
        <title>The Global Catalogue of Microorganisms (GCM) 10K type strain sequencing project: providing services to taxonomists for standard genome sequencing and annotation.</title>
        <authorList>
            <consortium name="The Broad Institute Genomics Platform"/>
            <consortium name="The Broad Institute Genome Sequencing Center for Infectious Disease"/>
            <person name="Wu L."/>
            <person name="Ma J."/>
        </authorList>
    </citation>
    <scope>NUCLEOTIDE SEQUENCE [LARGE SCALE GENOMIC DNA]</scope>
    <source>
        <strain evidence="3">KCTC 22157</strain>
    </source>
</reference>
<proteinExistence type="predicted"/>
<evidence type="ECO:0000313" key="2">
    <source>
        <dbReference type="EMBL" id="GGW45137.1"/>
    </source>
</evidence>
<name>A0ABQ2WB49_9GAMM</name>
<protein>
    <submittedName>
        <fullName evidence="2">Uncharacterized protein</fullName>
    </submittedName>
</protein>
<keyword evidence="3" id="KW-1185">Reference proteome</keyword>
<sequence>MDIIIESELGGLFLFVGAVIGVTSRGQPFKHRYAQMSLLAGLGMAIIDFFLTGMKDSLLAHELLVWLGNSAALMFYGLMILLVCGTYLAFSLPDQD</sequence>
<accession>A0ABQ2WB49</accession>
<dbReference type="Proteomes" id="UP000647585">
    <property type="component" value="Unassembled WGS sequence"/>
</dbReference>
<keyword evidence="1" id="KW-1133">Transmembrane helix</keyword>